<proteinExistence type="predicted"/>
<dbReference type="PANTHER" id="PTHR10974">
    <property type="entry name" value="FI08016P-RELATED"/>
    <property type="match status" value="1"/>
</dbReference>
<name>A0A2G9TNY3_TELCI</name>
<dbReference type="Pfam" id="PF02995">
    <property type="entry name" value="DUF229"/>
    <property type="match status" value="1"/>
</dbReference>
<feature type="non-terminal residue" evidence="1">
    <location>
        <position position="110"/>
    </location>
</feature>
<reference evidence="1 2" key="1">
    <citation type="submission" date="2015-09" db="EMBL/GenBank/DDBJ databases">
        <title>Draft genome of the parasitic nematode Teladorsagia circumcincta isolate WARC Sus (inbred).</title>
        <authorList>
            <person name="Mitreva M."/>
        </authorList>
    </citation>
    <scope>NUCLEOTIDE SEQUENCE [LARGE SCALE GENOMIC DNA]</scope>
    <source>
        <strain evidence="1 2">S</strain>
    </source>
</reference>
<evidence type="ECO:0000313" key="2">
    <source>
        <dbReference type="Proteomes" id="UP000230423"/>
    </source>
</evidence>
<evidence type="ECO:0000313" key="1">
    <source>
        <dbReference type="EMBL" id="PIO59696.1"/>
    </source>
</evidence>
<accession>A0A2G9TNY3</accession>
<dbReference type="GO" id="GO:0005615">
    <property type="term" value="C:extracellular space"/>
    <property type="evidence" value="ECO:0007669"/>
    <property type="project" value="TreeGrafter"/>
</dbReference>
<dbReference type="PANTHER" id="PTHR10974:SF75">
    <property type="entry name" value="SULFATASE DOMAIN-CONTAINING PROTEIN"/>
    <property type="match status" value="1"/>
</dbReference>
<feature type="non-terminal residue" evidence="1">
    <location>
        <position position="1"/>
    </location>
</feature>
<dbReference type="Proteomes" id="UP000230423">
    <property type="component" value="Unassembled WGS sequence"/>
</dbReference>
<dbReference type="InterPro" id="IPR004245">
    <property type="entry name" value="DUF229"/>
</dbReference>
<protein>
    <submittedName>
        <fullName evidence="1">Uncharacterized protein</fullName>
    </submittedName>
</protein>
<keyword evidence="2" id="KW-1185">Reference proteome</keyword>
<gene>
    <name evidence="1" type="ORF">TELCIR_18832</name>
</gene>
<dbReference type="AlphaFoldDB" id="A0A2G9TNY3"/>
<dbReference type="OrthoDB" id="5782315at2759"/>
<organism evidence="1 2">
    <name type="scientific">Teladorsagia circumcincta</name>
    <name type="common">Brown stomach worm</name>
    <name type="synonym">Ostertagia circumcincta</name>
    <dbReference type="NCBI Taxonomy" id="45464"/>
    <lineage>
        <taxon>Eukaryota</taxon>
        <taxon>Metazoa</taxon>
        <taxon>Ecdysozoa</taxon>
        <taxon>Nematoda</taxon>
        <taxon>Chromadorea</taxon>
        <taxon>Rhabditida</taxon>
        <taxon>Rhabditina</taxon>
        <taxon>Rhabditomorpha</taxon>
        <taxon>Strongyloidea</taxon>
        <taxon>Trichostrongylidae</taxon>
        <taxon>Teladorsagia</taxon>
    </lineage>
</organism>
<sequence length="110" mass="13097">TLLAEDWMLGTLNFPDCWGFEYQPTDHYMRPFQVALEKNVSKVLKSTYSLANCIEQHQDILRYLQEFIYSYKDRPKFGWIWLSLLGHGHESGTIHADSDFQRFLLHNKQK</sequence>
<dbReference type="EMBL" id="KZ357154">
    <property type="protein sequence ID" value="PIO59696.1"/>
    <property type="molecule type" value="Genomic_DNA"/>
</dbReference>